<dbReference type="InterPro" id="IPR018247">
    <property type="entry name" value="EF_Hand_1_Ca_BS"/>
</dbReference>
<feature type="domain" description="LTD" evidence="2">
    <location>
        <begin position="26"/>
        <end position="142"/>
    </location>
</feature>
<evidence type="ECO:0000259" key="2">
    <source>
        <dbReference type="PROSITE" id="PS51841"/>
    </source>
</evidence>
<dbReference type="PROSITE" id="PS51766">
    <property type="entry name" value="DOCKERIN"/>
    <property type="match status" value="1"/>
</dbReference>
<sequence>VIAQYQDDKPNPFVLDSTLARRIWFNEPPQPAYNIKINEIHYNPASEQGSDNDYEFIELFNAESFSVNLFGYHFTEGLAHFFNEDVTLEPEGYLLLAKNGEMYSGSIEWAYGNLGNSGETVILINSDGDLANELTFENSSPFPSEPNGSGPSMELIDPDADNTVGINWQASTIFGGTPGFPNSVYSTTAVITIVSPNGGELWMQGTTHNIFWASINLDEDVIIELYQDNELSSTLSAGTENNGSYEWVIPMSQADGNNYTVKVSGSQDNDVFDVSNAYFSIIPFSAPSEVIITEIMQNPASVSDANGEWFEVYNSGSSNIDINGWLIADNGSDDHLIDDEIIISSGQYFVFGRNADFASNGGVNVDYEYSGFTLGNSEDEIIIFSSDGVTELDRVDYDGGQNWPDPTGASMTLSNLASDNNIGSNWQTSETAYGDGDLGTPGQSNFGIQGDVNGDDQVNILDVVIAINIVLLNEYDEIADMNEDGIINILDIVILINSILNP</sequence>
<organism evidence="3">
    <name type="scientific">marine metagenome</name>
    <dbReference type="NCBI Taxonomy" id="408172"/>
    <lineage>
        <taxon>unclassified sequences</taxon>
        <taxon>metagenomes</taxon>
        <taxon>ecological metagenomes</taxon>
    </lineage>
</organism>
<protein>
    <recommendedName>
        <fullName evidence="4">Dockerin domain-containing protein</fullName>
    </recommendedName>
</protein>
<dbReference type="InterPro" id="IPR036415">
    <property type="entry name" value="Lamin_tail_dom_sf"/>
</dbReference>
<dbReference type="EMBL" id="UINC01032982">
    <property type="protein sequence ID" value="SVB21531.1"/>
    <property type="molecule type" value="Genomic_DNA"/>
</dbReference>
<evidence type="ECO:0008006" key="4">
    <source>
        <dbReference type="Google" id="ProtNLM"/>
    </source>
</evidence>
<reference evidence="3" key="1">
    <citation type="submission" date="2018-05" db="EMBL/GenBank/DDBJ databases">
        <authorList>
            <person name="Lanie J.A."/>
            <person name="Ng W.-L."/>
            <person name="Kazmierczak K.M."/>
            <person name="Andrzejewski T.M."/>
            <person name="Davidsen T.M."/>
            <person name="Wayne K.J."/>
            <person name="Tettelin H."/>
            <person name="Glass J.I."/>
            <person name="Rusch D."/>
            <person name="Podicherti R."/>
            <person name="Tsui H.-C.T."/>
            <person name="Winkler M.E."/>
        </authorList>
    </citation>
    <scope>NUCLEOTIDE SEQUENCE</scope>
</reference>
<feature type="domain" description="Dockerin" evidence="1">
    <location>
        <begin position="445"/>
        <end position="502"/>
    </location>
</feature>
<dbReference type="InterPro" id="IPR016134">
    <property type="entry name" value="Dockerin_dom"/>
</dbReference>
<dbReference type="InterPro" id="IPR002105">
    <property type="entry name" value="Dockerin_1_rpt"/>
</dbReference>
<dbReference type="PROSITE" id="PS00018">
    <property type="entry name" value="EF_HAND_1"/>
    <property type="match status" value="2"/>
</dbReference>
<proteinExistence type="predicted"/>
<dbReference type="InterPro" id="IPR036439">
    <property type="entry name" value="Dockerin_dom_sf"/>
</dbReference>
<name>A0A382C769_9ZZZZ</name>
<accession>A0A382C769</accession>
<dbReference type="Gene3D" id="1.10.1330.10">
    <property type="entry name" value="Dockerin domain"/>
    <property type="match status" value="1"/>
</dbReference>
<dbReference type="AlphaFoldDB" id="A0A382C769"/>
<dbReference type="GO" id="GO:0000272">
    <property type="term" value="P:polysaccharide catabolic process"/>
    <property type="evidence" value="ECO:0007669"/>
    <property type="project" value="InterPro"/>
</dbReference>
<dbReference type="CDD" id="cd14256">
    <property type="entry name" value="Dockerin_I"/>
    <property type="match status" value="1"/>
</dbReference>
<dbReference type="Gene3D" id="2.60.40.1260">
    <property type="entry name" value="Lamin Tail domain"/>
    <property type="match status" value="2"/>
</dbReference>
<evidence type="ECO:0000313" key="3">
    <source>
        <dbReference type="EMBL" id="SVB21531.1"/>
    </source>
</evidence>
<dbReference type="Pfam" id="PF00932">
    <property type="entry name" value="LTD"/>
    <property type="match status" value="2"/>
</dbReference>
<dbReference type="GO" id="GO:0004553">
    <property type="term" value="F:hydrolase activity, hydrolyzing O-glycosyl compounds"/>
    <property type="evidence" value="ECO:0007669"/>
    <property type="project" value="InterPro"/>
</dbReference>
<dbReference type="InterPro" id="IPR001322">
    <property type="entry name" value="Lamin_tail_dom"/>
</dbReference>
<dbReference type="PROSITE" id="PS51841">
    <property type="entry name" value="LTD"/>
    <property type="match status" value="2"/>
</dbReference>
<gene>
    <name evidence="3" type="ORF">METZ01_LOCUS174385</name>
</gene>
<dbReference type="Pfam" id="PF00404">
    <property type="entry name" value="Dockerin_1"/>
    <property type="match status" value="1"/>
</dbReference>
<dbReference type="SUPFAM" id="SSF74853">
    <property type="entry name" value="Lamin A/C globular tail domain"/>
    <property type="match status" value="2"/>
</dbReference>
<feature type="domain" description="LTD" evidence="2">
    <location>
        <begin position="280"/>
        <end position="399"/>
    </location>
</feature>
<evidence type="ECO:0000259" key="1">
    <source>
        <dbReference type="PROSITE" id="PS51766"/>
    </source>
</evidence>
<feature type="non-terminal residue" evidence="3">
    <location>
        <position position="1"/>
    </location>
</feature>
<dbReference type="SUPFAM" id="SSF63446">
    <property type="entry name" value="Type I dockerin domain"/>
    <property type="match status" value="1"/>
</dbReference>